<keyword evidence="4" id="KW-0012">Acyltransferase</keyword>
<evidence type="ECO:0000313" key="8">
    <source>
        <dbReference type="Proteomes" id="UP000293854"/>
    </source>
</evidence>
<gene>
    <name evidence="7" type="ORF">EIG99_01180</name>
    <name evidence="6" type="ORF">I6J05_12245</name>
</gene>
<dbReference type="InterPro" id="IPR001451">
    <property type="entry name" value="Hexapep"/>
</dbReference>
<dbReference type="AlphaFoldDB" id="A0A143PAR1"/>
<dbReference type="RefSeq" id="WP_047131346.1">
    <property type="nucleotide sequence ID" value="NZ_CP015114.1"/>
</dbReference>
<proteinExistence type="inferred from homology"/>
<dbReference type="InterPro" id="IPR024688">
    <property type="entry name" value="Mac_dom"/>
</dbReference>
<evidence type="ECO:0000256" key="4">
    <source>
        <dbReference type="ARBA" id="ARBA00023315"/>
    </source>
</evidence>
<reference evidence="7 8" key="1">
    <citation type="submission" date="2018-11" db="EMBL/GenBank/DDBJ databases">
        <title>Genomic profiling of Staphylococcus species from a Poultry farm system in KwaZulu-Natal, South Africa.</title>
        <authorList>
            <person name="Amoako D.G."/>
            <person name="Somboro A.M."/>
            <person name="Abia A.L.K."/>
            <person name="Bester L.A."/>
            <person name="Essack S.Y."/>
        </authorList>
    </citation>
    <scope>NUCLEOTIDE SEQUENCE [LARGE SCALE GENOMIC DNA]</scope>
    <source>
        <strain evidence="7 8">SA11</strain>
    </source>
</reference>
<dbReference type="GO" id="GO:0008374">
    <property type="term" value="F:O-acyltransferase activity"/>
    <property type="evidence" value="ECO:0007669"/>
    <property type="project" value="TreeGrafter"/>
</dbReference>
<dbReference type="EMBL" id="CP068073">
    <property type="protein sequence ID" value="QQS82630.1"/>
    <property type="molecule type" value="Genomic_DNA"/>
</dbReference>
<dbReference type="Pfam" id="PF12464">
    <property type="entry name" value="Mac"/>
    <property type="match status" value="1"/>
</dbReference>
<dbReference type="EMBL" id="RQTE01000025">
    <property type="protein sequence ID" value="RZI04415.1"/>
    <property type="molecule type" value="Genomic_DNA"/>
</dbReference>
<dbReference type="SUPFAM" id="SSF51161">
    <property type="entry name" value="Trimeric LpxA-like enzymes"/>
    <property type="match status" value="1"/>
</dbReference>
<dbReference type="CDD" id="cd03357">
    <property type="entry name" value="LbH_MAT_GAT"/>
    <property type="match status" value="1"/>
</dbReference>
<organism evidence="7 8">
    <name type="scientific">Staphylococcus condimenti</name>
    <dbReference type="NCBI Taxonomy" id="70255"/>
    <lineage>
        <taxon>Bacteria</taxon>
        <taxon>Bacillati</taxon>
        <taxon>Bacillota</taxon>
        <taxon>Bacilli</taxon>
        <taxon>Bacillales</taxon>
        <taxon>Staphylococcaceae</taxon>
        <taxon>Staphylococcus</taxon>
    </lineage>
</organism>
<evidence type="ECO:0000313" key="6">
    <source>
        <dbReference type="EMBL" id="QQS82630.1"/>
    </source>
</evidence>
<dbReference type="Pfam" id="PF00132">
    <property type="entry name" value="Hexapep"/>
    <property type="match status" value="1"/>
</dbReference>
<evidence type="ECO:0000256" key="3">
    <source>
        <dbReference type="ARBA" id="ARBA00022737"/>
    </source>
</evidence>
<dbReference type="SMART" id="SM01266">
    <property type="entry name" value="Mac"/>
    <property type="match status" value="1"/>
</dbReference>
<dbReference type="Proteomes" id="UP000293854">
    <property type="component" value="Unassembled WGS sequence"/>
</dbReference>
<dbReference type="Proteomes" id="UP000595942">
    <property type="component" value="Chromosome"/>
</dbReference>
<keyword evidence="3" id="KW-0677">Repeat</keyword>
<dbReference type="FunFam" id="2.160.10.10:FF:000008">
    <property type="entry name" value="Maltose O-acetyltransferase"/>
    <property type="match status" value="1"/>
</dbReference>
<comment type="similarity">
    <text evidence="1">Belongs to the transferase hexapeptide repeat family.</text>
</comment>
<keyword evidence="9" id="KW-1185">Reference proteome</keyword>
<evidence type="ECO:0000256" key="1">
    <source>
        <dbReference type="ARBA" id="ARBA00007274"/>
    </source>
</evidence>
<dbReference type="GO" id="GO:0016407">
    <property type="term" value="F:acetyltransferase activity"/>
    <property type="evidence" value="ECO:0007669"/>
    <property type="project" value="InterPro"/>
</dbReference>
<dbReference type="GeneID" id="93727468"/>
<evidence type="ECO:0000313" key="9">
    <source>
        <dbReference type="Proteomes" id="UP000595942"/>
    </source>
</evidence>
<keyword evidence="2 7" id="KW-0808">Transferase</keyword>
<accession>A0A143PAR1</accession>
<sequence>MTTEKEKMLSGQLYDSRDPQLVKERHKARHATKAINNAFSIKERHFLLRQSIGHCGDNVFIEPDIHFDYGYNISLGNHFYANFNPVMLDVAPITIGNHVLLGPNVQLITATHPLNPAERASGLELAFPITIGDHVWIGAGAIVLPGVTIGDNVVVGAGSVVTKDIPDNQVVAGNPARFIREVPLD</sequence>
<dbReference type="KEGG" id="scv:A4G25_06285"/>
<dbReference type="PANTHER" id="PTHR23416">
    <property type="entry name" value="SIALIC ACID SYNTHASE-RELATED"/>
    <property type="match status" value="1"/>
</dbReference>
<dbReference type="InterPro" id="IPR051159">
    <property type="entry name" value="Hexapeptide_acetyltransf"/>
</dbReference>
<dbReference type="PANTHER" id="PTHR23416:SF23">
    <property type="entry name" value="ACETYLTRANSFERASE C18B11.09C-RELATED"/>
    <property type="match status" value="1"/>
</dbReference>
<feature type="domain" description="Maltose/galactoside acetyltransferase" evidence="5">
    <location>
        <begin position="5"/>
        <end position="57"/>
    </location>
</feature>
<dbReference type="PROSITE" id="PS00101">
    <property type="entry name" value="HEXAPEP_TRANSFERASES"/>
    <property type="match status" value="1"/>
</dbReference>
<protein>
    <submittedName>
        <fullName evidence="7">Sugar O-acetyltransferase</fullName>
    </submittedName>
</protein>
<dbReference type="InterPro" id="IPR011004">
    <property type="entry name" value="Trimer_LpxA-like_sf"/>
</dbReference>
<evidence type="ECO:0000313" key="7">
    <source>
        <dbReference type="EMBL" id="RZI04415.1"/>
    </source>
</evidence>
<dbReference type="Gene3D" id="2.160.10.10">
    <property type="entry name" value="Hexapeptide repeat proteins"/>
    <property type="match status" value="1"/>
</dbReference>
<evidence type="ECO:0000256" key="2">
    <source>
        <dbReference type="ARBA" id="ARBA00022679"/>
    </source>
</evidence>
<name>A0A143PAR1_9STAP</name>
<dbReference type="GO" id="GO:0005829">
    <property type="term" value="C:cytosol"/>
    <property type="evidence" value="ECO:0007669"/>
    <property type="project" value="TreeGrafter"/>
</dbReference>
<reference evidence="6 9" key="2">
    <citation type="submission" date="2021-01" db="EMBL/GenBank/DDBJ databases">
        <title>FDA dAtabase for Regulatory Grade micrObial Sequences (FDA-ARGOS): Supporting development and validation of Infectious Disease Dx tests.</title>
        <authorList>
            <person name="Sproer C."/>
            <person name="Gronow S."/>
            <person name="Severitt S."/>
            <person name="Schroder I."/>
            <person name="Tallon L."/>
            <person name="Sadzewicz L."/>
            <person name="Zhao X."/>
            <person name="Boylan J."/>
            <person name="Ott S."/>
            <person name="Bowen H."/>
            <person name="Vavikolanu K."/>
            <person name="Mehta A."/>
            <person name="Aluvathingal J."/>
            <person name="Nadendla S."/>
            <person name="Lowell S."/>
            <person name="Myers T."/>
            <person name="Yan Y."/>
            <person name="Sichtig H."/>
        </authorList>
    </citation>
    <scope>NUCLEOTIDE SEQUENCE [LARGE SCALE GENOMIC DNA]</scope>
    <source>
        <strain evidence="6 9">FDAARGOS_1148</strain>
    </source>
</reference>
<dbReference type="InterPro" id="IPR018357">
    <property type="entry name" value="Hexapep_transf_CS"/>
</dbReference>
<evidence type="ECO:0000259" key="5">
    <source>
        <dbReference type="SMART" id="SM01266"/>
    </source>
</evidence>
<dbReference type="OrthoDB" id="9782926at2"/>